<dbReference type="PANTHER" id="PTHR36304">
    <property type="entry name" value="DOMAIN GTPASE-ACTIVATING PROTEIN, PUTATIVE-RELATED-RELATED"/>
    <property type="match status" value="1"/>
</dbReference>
<dbReference type="AlphaFoldDB" id="A0A8J6UGE1"/>
<evidence type="ECO:0000313" key="2">
    <source>
        <dbReference type="EMBL" id="MBD1399583.1"/>
    </source>
</evidence>
<comment type="caution">
    <text evidence="2">The sequence shown here is derived from an EMBL/GenBank/DDBJ whole genome shotgun (WGS) entry which is preliminary data.</text>
</comment>
<dbReference type="EMBL" id="JACWUN010000002">
    <property type="protein sequence ID" value="MBD1399583.1"/>
    <property type="molecule type" value="Genomic_DNA"/>
</dbReference>
<reference evidence="2" key="1">
    <citation type="submission" date="2020-09" db="EMBL/GenBank/DDBJ databases">
        <title>Pelobacter alkaliphilus sp. nov., a novel anaerobic arsenate-reducing bacterium from terrestrial mud volcano.</title>
        <authorList>
            <person name="Khomyakova M.A."/>
            <person name="Merkel A.Y."/>
            <person name="Slobodkin A.I."/>
        </authorList>
    </citation>
    <scope>NUCLEOTIDE SEQUENCE</scope>
    <source>
        <strain evidence="2">M08fum</strain>
    </source>
</reference>
<feature type="domain" description="PatA-like N-terminal" evidence="1">
    <location>
        <begin position="4"/>
        <end position="150"/>
    </location>
</feature>
<keyword evidence="3" id="KW-1185">Reference proteome</keyword>
<sequence>MSLQGRLEDLNICSILQLISLGKKSGTLMLNSGQNHGSISFYDGQVVRASSSLFPQGLGTLLCERQLISLSQMEQALTFQQRLRKHQPLGVIISYLYKLAAHDIEQVVGDQIEQIVVDFCRWQEGAFSFNIEKVDPYGSAQLNPFDLILEKGLSPQRLAVKMQLLEAASTNVTLNDEQLDARLSELQHRQDRGRITLLRGMLAELQDPELGGGIVLLILRYASELLRRAIILDVRGSRLVGLGQFGLTSNGHHADSLVRRLHVDISPDSLFAEATRRRTLVRGALNCAVAKQRLAVVLGRVPDDVLVAPLVSGGRVVALLYGDGFHRSDDALAFDAFAVFLSQAGIVMEKLLQPETAL</sequence>
<gene>
    <name evidence="2" type="ORF">ICT70_02765</name>
</gene>
<dbReference type="Pfam" id="PF14332">
    <property type="entry name" value="DUF4388"/>
    <property type="match status" value="1"/>
</dbReference>
<accession>A0A8J6UGE1</accession>
<evidence type="ECO:0000259" key="1">
    <source>
        <dbReference type="Pfam" id="PF14332"/>
    </source>
</evidence>
<name>A0A8J6UGE1_9BACT</name>
<proteinExistence type="predicted"/>
<dbReference type="InterPro" id="IPR025497">
    <property type="entry name" value="PatA-like_N"/>
</dbReference>
<dbReference type="RefSeq" id="WP_191153856.1">
    <property type="nucleotide sequence ID" value="NZ_JACWUN010000002.1"/>
</dbReference>
<evidence type="ECO:0000313" key="3">
    <source>
        <dbReference type="Proteomes" id="UP000632828"/>
    </source>
</evidence>
<organism evidence="2 3">
    <name type="scientific">Pelovirga terrestris</name>
    <dbReference type="NCBI Taxonomy" id="2771352"/>
    <lineage>
        <taxon>Bacteria</taxon>
        <taxon>Pseudomonadati</taxon>
        <taxon>Thermodesulfobacteriota</taxon>
        <taxon>Desulfuromonadia</taxon>
        <taxon>Geobacterales</taxon>
        <taxon>Geobacteraceae</taxon>
        <taxon>Pelovirga</taxon>
    </lineage>
</organism>
<dbReference type="PANTHER" id="PTHR36304:SF4">
    <property type="entry name" value="DUF4388 DOMAIN-CONTAINING PROTEIN"/>
    <property type="match status" value="1"/>
</dbReference>
<dbReference type="Proteomes" id="UP000632828">
    <property type="component" value="Unassembled WGS sequence"/>
</dbReference>
<protein>
    <submittedName>
        <fullName evidence="2">DUF4388 domain-containing protein</fullName>
    </submittedName>
</protein>